<feature type="region of interest" description="Disordered" evidence="1">
    <location>
        <begin position="1"/>
        <end position="68"/>
    </location>
</feature>
<protein>
    <submittedName>
        <fullName evidence="2">DUF3072 domain-containing protein</fullName>
    </submittedName>
</protein>
<sequence>MADPSEIPQSAIKDPDDWTTGDEPPTGAQRSYLGTLAREAGEEAPDDLTKAEASKKIEELQEKTGRGA</sequence>
<reference evidence="2" key="1">
    <citation type="submission" date="2021-01" db="EMBL/GenBank/DDBJ databases">
        <title>Whole genome shotgun sequence of Planosporangium flavigriseum NBRC 105377.</title>
        <authorList>
            <person name="Komaki H."/>
            <person name="Tamura T."/>
        </authorList>
    </citation>
    <scope>NUCLEOTIDE SEQUENCE</scope>
    <source>
        <strain evidence="2">NBRC 105377</strain>
    </source>
</reference>
<evidence type="ECO:0000256" key="1">
    <source>
        <dbReference type="SAM" id="MobiDB-lite"/>
    </source>
</evidence>
<gene>
    <name evidence="2" type="ORF">Pfl04_51710</name>
</gene>
<dbReference type="InterPro" id="IPR021425">
    <property type="entry name" value="DUF3072"/>
</dbReference>
<feature type="compositionally biased region" description="Basic and acidic residues" evidence="1">
    <location>
        <begin position="47"/>
        <end position="68"/>
    </location>
</feature>
<dbReference type="EMBL" id="BONU01000078">
    <property type="protein sequence ID" value="GIG76767.1"/>
    <property type="molecule type" value="Genomic_DNA"/>
</dbReference>
<organism evidence="2 3">
    <name type="scientific">Planosporangium flavigriseum</name>
    <dbReference type="NCBI Taxonomy" id="373681"/>
    <lineage>
        <taxon>Bacteria</taxon>
        <taxon>Bacillati</taxon>
        <taxon>Actinomycetota</taxon>
        <taxon>Actinomycetes</taxon>
        <taxon>Micromonosporales</taxon>
        <taxon>Micromonosporaceae</taxon>
        <taxon>Planosporangium</taxon>
    </lineage>
</organism>
<dbReference type="Proteomes" id="UP000653674">
    <property type="component" value="Unassembled WGS sequence"/>
</dbReference>
<accession>A0A8J3LQ44</accession>
<name>A0A8J3LQ44_9ACTN</name>
<dbReference type="Pfam" id="PF11272">
    <property type="entry name" value="DUF3072"/>
    <property type="match status" value="1"/>
</dbReference>
<keyword evidence="3" id="KW-1185">Reference proteome</keyword>
<evidence type="ECO:0000313" key="2">
    <source>
        <dbReference type="EMBL" id="GIG76767.1"/>
    </source>
</evidence>
<dbReference type="RefSeq" id="WP_168080187.1">
    <property type="nucleotide sequence ID" value="NZ_BAAAQJ010000037.1"/>
</dbReference>
<dbReference type="AlphaFoldDB" id="A0A8J3LQ44"/>
<comment type="caution">
    <text evidence="2">The sequence shown here is derived from an EMBL/GenBank/DDBJ whole genome shotgun (WGS) entry which is preliminary data.</text>
</comment>
<proteinExistence type="predicted"/>
<evidence type="ECO:0000313" key="3">
    <source>
        <dbReference type="Proteomes" id="UP000653674"/>
    </source>
</evidence>